<protein>
    <recommendedName>
        <fullName evidence="7">Lipoprotein LpqH</fullName>
    </recommendedName>
</protein>
<dbReference type="AlphaFoldDB" id="A0A5C5ULG9"/>
<gene>
    <name evidence="5" type="ORF">FRX94_04655</name>
</gene>
<evidence type="ECO:0000256" key="2">
    <source>
        <dbReference type="ARBA" id="ARBA00023136"/>
    </source>
</evidence>
<reference evidence="5 6" key="1">
    <citation type="submission" date="2019-08" db="EMBL/GenBank/DDBJ databases">
        <authorList>
            <person name="Lei W."/>
        </authorList>
    </citation>
    <scope>NUCLEOTIDE SEQUENCE [LARGE SCALE GENOMIC DNA]</scope>
    <source>
        <strain evidence="5 6">CCUG 58627</strain>
    </source>
</reference>
<dbReference type="OrthoDB" id="9836438at2"/>
<accession>A0A5C5ULG9</accession>
<keyword evidence="4" id="KW-0732">Signal</keyword>
<evidence type="ECO:0000256" key="1">
    <source>
        <dbReference type="ARBA" id="ARBA00022475"/>
    </source>
</evidence>
<proteinExistence type="predicted"/>
<keyword evidence="2" id="KW-0472">Membrane</keyword>
<name>A0A5C5ULG9_9CORY</name>
<dbReference type="InterPro" id="IPR008691">
    <property type="entry name" value="LpqH"/>
</dbReference>
<feature type="compositionally biased region" description="Low complexity" evidence="3">
    <location>
        <begin position="38"/>
        <end position="48"/>
    </location>
</feature>
<evidence type="ECO:0000313" key="5">
    <source>
        <dbReference type="EMBL" id="TWT26689.1"/>
    </source>
</evidence>
<dbReference type="GO" id="GO:0016020">
    <property type="term" value="C:membrane"/>
    <property type="evidence" value="ECO:0007669"/>
    <property type="project" value="InterPro"/>
</dbReference>
<dbReference type="PROSITE" id="PS51257">
    <property type="entry name" value="PROKAR_LIPOPROTEIN"/>
    <property type="match status" value="1"/>
</dbReference>
<dbReference type="RefSeq" id="WP_146323965.1">
    <property type="nucleotide sequence ID" value="NZ_BAABLR010000007.1"/>
</dbReference>
<keyword evidence="6" id="KW-1185">Reference proteome</keyword>
<feature type="region of interest" description="Disordered" evidence="3">
    <location>
        <begin position="38"/>
        <end position="68"/>
    </location>
</feature>
<comment type="caution">
    <text evidence="5">The sequence shown here is derived from an EMBL/GenBank/DDBJ whole genome shotgun (WGS) entry which is preliminary data.</text>
</comment>
<dbReference type="Proteomes" id="UP000320791">
    <property type="component" value="Unassembled WGS sequence"/>
</dbReference>
<feature type="signal peptide" evidence="4">
    <location>
        <begin position="1"/>
        <end position="18"/>
    </location>
</feature>
<evidence type="ECO:0008006" key="7">
    <source>
        <dbReference type="Google" id="ProtNLM"/>
    </source>
</evidence>
<feature type="chain" id="PRO_5038655754" description="Lipoprotein LpqH" evidence="4">
    <location>
        <begin position="19"/>
        <end position="179"/>
    </location>
</feature>
<evidence type="ECO:0000256" key="3">
    <source>
        <dbReference type="SAM" id="MobiDB-lite"/>
    </source>
</evidence>
<sequence length="179" mass="18482">MKKTAMISMMLIVAFGMAACNDGESELGKAQSGVESASALSSETSTAAIGDTSTKTSPPAVMSEAGPGEVSVEVDGNVLDEQFTPVVCTPDGPSLKLEGGVENSAEIDVTIDNPDAGPALGELQIKTHTLNVKIDDRTRAEATVTNDGTAWVIEGNGRHEGHENTELPATVKTRIVCPA</sequence>
<dbReference type="EMBL" id="VOHM01000007">
    <property type="protein sequence ID" value="TWT26689.1"/>
    <property type="molecule type" value="Genomic_DNA"/>
</dbReference>
<keyword evidence="1" id="KW-1003">Cell membrane</keyword>
<dbReference type="Pfam" id="PF05481">
    <property type="entry name" value="Myco_19_kDa"/>
    <property type="match status" value="1"/>
</dbReference>
<organism evidence="5 6">
    <name type="scientific">Corynebacterium canis</name>
    <dbReference type="NCBI Taxonomy" id="679663"/>
    <lineage>
        <taxon>Bacteria</taxon>
        <taxon>Bacillati</taxon>
        <taxon>Actinomycetota</taxon>
        <taxon>Actinomycetes</taxon>
        <taxon>Mycobacteriales</taxon>
        <taxon>Corynebacteriaceae</taxon>
        <taxon>Corynebacterium</taxon>
    </lineage>
</organism>
<evidence type="ECO:0000256" key="4">
    <source>
        <dbReference type="SAM" id="SignalP"/>
    </source>
</evidence>
<evidence type="ECO:0000313" key="6">
    <source>
        <dbReference type="Proteomes" id="UP000320791"/>
    </source>
</evidence>